<accession>A0A6L3Z855</accession>
<evidence type="ECO:0000313" key="2">
    <source>
        <dbReference type="EMBL" id="KAB2772184.1"/>
    </source>
</evidence>
<feature type="region of interest" description="Disordered" evidence="1">
    <location>
        <begin position="158"/>
        <end position="179"/>
    </location>
</feature>
<sequence length="316" mass="34503">MNIQSANDLCAKGQDGQTTGSVFDFLYYDARRIGSFLSQFDDMGHIKGVTRSENNQKSTTSSTTAEAEGGIPLIAKAKANYVGANVTSTGETDTWNYDPFWTNALSFLDFLQMRGNYCNDLSVARMGQLALIPGRLFIRDLRLMQKVFGLPSVAQQFQPKSRQANRHERRKPGAQPVQEDQSTLFGLELMKLLPHAIQAEVHSAQGAIWCSLNEADMVVDSSDLFLKHGVNVPGEWNILGIVDALPTRSDGTESAAEAYADAENELEGDFGSITSIATKGLGGLIDGVVPMARLLLGRRDHQYGVTPLLIFRQAIG</sequence>
<dbReference type="AlphaFoldDB" id="A0A6L3Z855"/>
<dbReference type="EMBL" id="WBWS01000006">
    <property type="protein sequence ID" value="KAB2772184.1"/>
    <property type="molecule type" value="Genomic_DNA"/>
</dbReference>
<feature type="compositionally biased region" description="Basic residues" evidence="1">
    <location>
        <begin position="163"/>
        <end position="172"/>
    </location>
</feature>
<dbReference type="Proteomes" id="UP000481876">
    <property type="component" value="Unassembled WGS sequence"/>
</dbReference>
<evidence type="ECO:0000313" key="3">
    <source>
        <dbReference type="Proteomes" id="UP000481876"/>
    </source>
</evidence>
<name>A0A6L3Z855_BRUAN</name>
<evidence type="ECO:0000256" key="1">
    <source>
        <dbReference type="SAM" id="MobiDB-lite"/>
    </source>
</evidence>
<reference evidence="2 3" key="1">
    <citation type="submission" date="2019-09" db="EMBL/GenBank/DDBJ databases">
        <title>Taxonomic organization of the family Brucellaceae based on a phylogenomic approach.</title>
        <authorList>
            <person name="Leclercq S."/>
            <person name="Cloeckaert A."/>
            <person name="Zygmunt M.S."/>
        </authorList>
    </citation>
    <scope>NUCLEOTIDE SEQUENCE [LARGE SCALE GENOMIC DNA]</scope>
    <source>
        <strain evidence="2 3">LMG 3313</strain>
    </source>
</reference>
<proteinExistence type="predicted"/>
<protein>
    <submittedName>
        <fullName evidence="2">Uncharacterized protein</fullName>
    </submittedName>
</protein>
<dbReference type="RefSeq" id="WP_151663359.1">
    <property type="nucleotide sequence ID" value="NZ_WBWS01000006.1"/>
</dbReference>
<gene>
    <name evidence="2" type="ORF">F9L04_07695</name>
</gene>
<comment type="caution">
    <text evidence="2">The sequence shown here is derived from an EMBL/GenBank/DDBJ whole genome shotgun (WGS) entry which is preliminary data.</text>
</comment>
<organism evidence="2 3">
    <name type="scientific">Brucella anthropi</name>
    <name type="common">Ochrobactrum anthropi</name>
    <dbReference type="NCBI Taxonomy" id="529"/>
    <lineage>
        <taxon>Bacteria</taxon>
        <taxon>Pseudomonadati</taxon>
        <taxon>Pseudomonadota</taxon>
        <taxon>Alphaproteobacteria</taxon>
        <taxon>Hyphomicrobiales</taxon>
        <taxon>Brucellaceae</taxon>
        <taxon>Brucella/Ochrobactrum group</taxon>
        <taxon>Brucella</taxon>
    </lineage>
</organism>